<dbReference type="AlphaFoldDB" id="A0A8C9EG15"/>
<dbReference type="PANTHER" id="PTHR15706:SF20">
    <property type="entry name" value="NEUTROPHIL CYTOSOL FACTOR 4"/>
    <property type="match status" value="1"/>
</dbReference>
<proteinExistence type="predicted"/>
<dbReference type="GO" id="GO:0016176">
    <property type="term" value="F:superoxide-generating NADPH oxidase activator activity"/>
    <property type="evidence" value="ECO:0007669"/>
    <property type="project" value="InterPro"/>
</dbReference>
<dbReference type="InterPro" id="IPR053793">
    <property type="entry name" value="PB1-like"/>
</dbReference>
<dbReference type="InterPro" id="IPR034853">
    <property type="entry name" value="PB1_P40"/>
</dbReference>
<reference evidence="2" key="1">
    <citation type="submission" date="2025-08" db="UniProtKB">
        <authorList>
            <consortium name="Ensembl"/>
        </authorList>
    </citation>
    <scope>IDENTIFICATION</scope>
</reference>
<evidence type="ECO:0000313" key="2">
    <source>
        <dbReference type="Ensembl" id="ENSPSTP00000000056.1"/>
    </source>
</evidence>
<dbReference type="Ensembl" id="ENSPSTT00000000059.1">
    <property type="protein sequence ID" value="ENSPSTP00000000056.1"/>
    <property type="gene ID" value="ENSPSTG00000000046.1"/>
</dbReference>
<dbReference type="GO" id="GO:0043020">
    <property type="term" value="C:NADPH oxidase complex"/>
    <property type="evidence" value="ECO:0007669"/>
    <property type="project" value="InterPro"/>
</dbReference>
<evidence type="ECO:0000259" key="1">
    <source>
        <dbReference type="PROSITE" id="PS51745"/>
    </source>
</evidence>
<dbReference type="GO" id="GO:0006909">
    <property type="term" value="P:phagocytosis"/>
    <property type="evidence" value="ECO:0007669"/>
    <property type="project" value="InterPro"/>
</dbReference>
<dbReference type="GO" id="GO:0005737">
    <property type="term" value="C:cytoplasm"/>
    <property type="evidence" value="ECO:0007669"/>
    <property type="project" value="TreeGrafter"/>
</dbReference>
<dbReference type="GO" id="GO:0045730">
    <property type="term" value="P:respiratory burst"/>
    <property type="evidence" value="ECO:0007669"/>
    <property type="project" value="InterPro"/>
</dbReference>
<dbReference type="PRINTS" id="PR00497">
    <property type="entry name" value="P40PHOX"/>
</dbReference>
<dbReference type="Proteomes" id="UP000694428">
    <property type="component" value="Unplaced"/>
</dbReference>
<dbReference type="PROSITE" id="PS51745">
    <property type="entry name" value="PB1"/>
    <property type="match status" value="1"/>
</dbReference>
<organism evidence="2 3">
    <name type="scientific">Pavo cristatus</name>
    <name type="common">Indian peafowl</name>
    <name type="synonym">Blue peafowl</name>
    <dbReference type="NCBI Taxonomy" id="9049"/>
    <lineage>
        <taxon>Eukaryota</taxon>
        <taxon>Metazoa</taxon>
        <taxon>Chordata</taxon>
        <taxon>Craniata</taxon>
        <taxon>Vertebrata</taxon>
        <taxon>Euteleostomi</taxon>
        <taxon>Archelosauria</taxon>
        <taxon>Archosauria</taxon>
        <taxon>Dinosauria</taxon>
        <taxon>Saurischia</taxon>
        <taxon>Theropoda</taxon>
        <taxon>Coelurosauria</taxon>
        <taxon>Aves</taxon>
        <taxon>Neognathae</taxon>
        <taxon>Galloanserae</taxon>
        <taxon>Galliformes</taxon>
        <taxon>Phasianidae</taxon>
        <taxon>Phasianinae</taxon>
        <taxon>Pavo</taxon>
    </lineage>
</organism>
<dbReference type="PANTHER" id="PTHR15706">
    <property type="entry name" value="SH3 MULTIPLE DOMAIN"/>
    <property type="match status" value="1"/>
</dbReference>
<dbReference type="InterPro" id="IPR000270">
    <property type="entry name" value="PB1_dom"/>
</dbReference>
<sequence>MSLPRQLREKSDFDQLPDDVPVSANIADIEEKKGFTSYYVSKEIYLYMLSSLTGLVNLDKFKSLFSLSSKSISSQLPVLDRVETPRAEVSNLHNLSLRTEINSVLLWYLFDQDGTVNDATGIFPSAFVKIIKDLPQQEDTVNKIRCYYYDETVSTIRDISVEENLSSIPLFKDLMELIKQEFDQHDLVLNYRDLDGDLIRLLSDQDVELMVSQSRKRSTEKHFFPWKLHITHKDDFSVYSTSPGIGNTQTVRAT</sequence>
<dbReference type="InterPro" id="IPR000919">
    <property type="entry name" value="p40phox"/>
</dbReference>
<dbReference type="InterPro" id="IPR051228">
    <property type="entry name" value="NADPH_Oxidase/PX-Domain"/>
</dbReference>
<name>A0A8C9EG15_PAVCR</name>
<reference evidence="2" key="2">
    <citation type="submission" date="2025-09" db="UniProtKB">
        <authorList>
            <consortium name="Ensembl"/>
        </authorList>
    </citation>
    <scope>IDENTIFICATION</scope>
</reference>
<dbReference type="FunFam" id="3.10.20.90:FF:000189">
    <property type="entry name" value="Neutrophil cytosol factor 4"/>
    <property type="match status" value="1"/>
</dbReference>
<accession>A0A8C9EG15</accession>
<dbReference type="Pfam" id="PF00564">
    <property type="entry name" value="PB1"/>
    <property type="match status" value="1"/>
</dbReference>
<evidence type="ECO:0000313" key="3">
    <source>
        <dbReference type="Proteomes" id="UP000694428"/>
    </source>
</evidence>
<dbReference type="SUPFAM" id="SSF54277">
    <property type="entry name" value="CAD &amp; PB1 domains"/>
    <property type="match status" value="1"/>
</dbReference>
<protein>
    <submittedName>
        <fullName evidence="2">Neutrophil cytosolic factor 4</fullName>
    </submittedName>
</protein>
<dbReference type="CDD" id="cd06399">
    <property type="entry name" value="PB1_P40"/>
    <property type="match status" value="1"/>
</dbReference>
<dbReference type="SMART" id="SM00666">
    <property type="entry name" value="PB1"/>
    <property type="match status" value="1"/>
</dbReference>
<keyword evidence="3" id="KW-1185">Reference proteome</keyword>
<feature type="domain" description="PB1" evidence="1">
    <location>
        <begin position="141"/>
        <end position="233"/>
    </location>
</feature>
<dbReference type="GO" id="GO:0042554">
    <property type="term" value="P:superoxide anion generation"/>
    <property type="evidence" value="ECO:0007669"/>
    <property type="project" value="TreeGrafter"/>
</dbReference>
<dbReference type="Gene3D" id="3.10.20.90">
    <property type="entry name" value="Phosphatidylinositol 3-kinase Catalytic Subunit, Chain A, domain 1"/>
    <property type="match status" value="1"/>
</dbReference>